<dbReference type="EMBL" id="FOUR01000002">
    <property type="protein sequence ID" value="SFM81027.1"/>
    <property type="molecule type" value="Genomic_DNA"/>
</dbReference>
<accession>A0A1I4TWL4</accession>
<evidence type="ECO:0000256" key="3">
    <source>
        <dbReference type="SAM" id="Phobius"/>
    </source>
</evidence>
<dbReference type="Gene3D" id="1.20.1270.70">
    <property type="entry name" value="Designed single chain three-helix bundle"/>
    <property type="match status" value="1"/>
</dbReference>
<evidence type="ECO:0000256" key="2">
    <source>
        <dbReference type="SAM" id="MobiDB-lite"/>
    </source>
</evidence>
<dbReference type="Proteomes" id="UP000199339">
    <property type="component" value="Unassembled WGS sequence"/>
</dbReference>
<keyword evidence="1" id="KW-0175">Coiled coil</keyword>
<keyword evidence="3" id="KW-0812">Transmembrane</keyword>
<dbReference type="OrthoDB" id="5700790at2"/>
<keyword evidence="3" id="KW-1133">Transmembrane helix</keyword>
<evidence type="ECO:0000256" key="1">
    <source>
        <dbReference type="SAM" id="Coils"/>
    </source>
</evidence>
<feature type="compositionally biased region" description="Gly residues" evidence="2">
    <location>
        <begin position="39"/>
        <end position="53"/>
    </location>
</feature>
<feature type="coiled-coil region" evidence="1">
    <location>
        <begin position="277"/>
        <end position="318"/>
    </location>
</feature>
<evidence type="ECO:0000313" key="5">
    <source>
        <dbReference type="Proteomes" id="UP000199339"/>
    </source>
</evidence>
<organism evidence="4 5">
    <name type="scientific">Marinobacter pelagius</name>
    <dbReference type="NCBI Taxonomy" id="379482"/>
    <lineage>
        <taxon>Bacteria</taxon>
        <taxon>Pseudomonadati</taxon>
        <taxon>Pseudomonadota</taxon>
        <taxon>Gammaproteobacteria</taxon>
        <taxon>Pseudomonadales</taxon>
        <taxon>Marinobacteraceae</taxon>
        <taxon>Marinobacter</taxon>
    </lineage>
</organism>
<dbReference type="RefSeq" id="WP_092000495.1">
    <property type="nucleotide sequence ID" value="NZ_FOUR01000002.1"/>
</dbReference>
<feature type="region of interest" description="Disordered" evidence="2">
    <location>
        <begin position="1"/>
        <end position="53"/>
    </location>
</feature>
<feature type="transmembrane region" description="Helical" evidence="3">
    <location>
        <begin position="62"/>
        <end position="80"/>
    </location>
</feature>
<proteinExistence type="predicted"/>
<keyword evidence="3" id="KW-0472">Membrane</keyword>
<sequence>MDSIRPDDDELRADAPIGSSERKRPAPKKAAAAPAARSGGSGGAGKPPAGNGNGGNGKGGLAAVWLLLIAVAVAAVAGWYSQNQRIQAMESQLEEADYWARQSKLALARFEGELSETGENLQERGQSLEEQIASNKSGLEEASSEIRKLWVVANERNKARLDEHEEQLATLKSALEEEKKAVASLETTLEEARASLSSEIAALEEQTETSIVALKENTAQASEQITTLSQQMADVDQVIESRIRRFEQEQKLGISGMESRITALEKKTDGVAGSSEVRSLRNQLASLKQTVDSIDASRAQLTSRLVRLSDEVDRLEARMSGQ</sequence>
<reference evidence="5" key="1">
    <citation type="submission" date="2016-10" db="EMBL/GenBank/DDBJ databases">
        <authorList>
            <person name="Varghese N."/>
            <person name="Submissions S."/>
        </authorList>
    </citation>
    <scope>NUCLEOTIDE SEQUENCE [LARGE SCALE GENOMIC DNA]</scope>
    <source>
        <strain evidence="5">CGMCC 1.6775</strain>
    </source>
</reference>
<keyword evidence="5" id="KW-1185">Reference proteome</keyword>
<name>A0A1I4TWL4_9GAMM</name>
<protein>
    <submittedName>
        <fullName evidence="4">Uncharacterized protein</fullName>
    </submittedName>
</protein>
<feature type="coiled-coil region" evidence="1">
    <location>
        <begin position="154"/>
        <end position="231"/>
    </location>
</feature>
<feature type="compositionally biased region" description="Low complexity" evidence="2">
    <location>
        <begin position="28"/>
        <end position="38"/>
    </location>
</feature>
<gene>
    <name evidence="4" type="ORF">SAMN04487961_1328</name>
</gene>
<dbReference type="AlphaFoldDB" id="A0A1I4TWL4"/>
<evidence type="ECO:0000313" key="4">
    <source>
        <dbReference type="EMBL" id="SFM81027.1"/>
    </source>
</evidence>